<organism evidence="1 2">
    <name type="scientific">Geotalea uraniireducens (strain Rf4)</name>
    <name type="common">Geobacter uraniireducens</name>
    <dbReference type="NCBI Taxonomy" id="351605"/>
    <lineage>
        <taxon>Bacteria</taxon>
        <taxon>Pseudomonadati</taxon>
        <taxon>Thermodesulfobacteriota</taxon>
        <taxon>Desulfuromonadia</taxon>
        <taxon>Geobacterales</taxon>
        <taxon>Geobacteraceae</taxon>
        <taxon>Geotalea</taxon>
    </lineage>
</organism>
<name>A5GF22_GEOUR</name>
<evidence type="ECO:0000313" key="2">
    <source>
        <dbReference type="Proteomes" id="UP000006695"/>
    </source>
</evidence>
<dbReference type="AlphaFoldDB" id="A5GF22"/>
<dbReference type="HOGENOM" id="CLU_805992_0_0_7"/>
<gene>
    <name evidence="1" type="ordered locus">Gura_1837</name>
</gene>
<evidence type="ECO:0000313" key="1">
    <source>
        <dbReference type="EMBL" id="ABQ26027.1"/>
    </source>
</evidence>
<dbReference type="Gene3D" id="3.90.10.10">
    <property type="entry name" value="Cytochrome C3"/>
    <property type="match status" value="1"/>
</dbReference>
<protein>
    <submittedName>
        <fullName evidence="1">Cytochrome C family protein</fullName>
    </submittedName>
</protein>
<dbReference type="Gene3D" id="1.10.1130.10">
    <property type="entry name" value="Flavocytochrome C3, Chain A"/>
    <property type="match status" value="1"/>
</dbReference>
<reference evidence="1 2" key="1">
    <citation type="submission" date="2007-05" db="EMBL/GenBank/DDBJ databases">
        <title>Complete sequence of Geobacter uraniireducens Rf4.</title>
        <authorList>
            <consortium name="US DOE Joint Genome Institute"/>
            <person name="Copeland A."/>
            <person name="Lucas S."/>
            <person name="Lapidus A."/>
            <person name="Barry K."/>
            <person name="Detter J.C."/>
            <person name="Glavina del Rio T."/>
            <person name="Hammon N."/>
            <person name="Israni S."/>
            <person name="Dalin E."/>
            <person name="Tice H."/>
            <person name="Pitluck S."/>
            <person name="Chertkov O."/>
            <person name="Brettin T."/>
            <person name="Bruce D."/>
            <person name="Han C."/>
            <person name="Schmutz J."/>
            <person name="Larimer F."/>
            <person name="Land M."/>
            <person name="Hauser L."/>
            <person name="Kyrpides N."/>
            <person name="Mikhailova N."/>
            <person name="Shelobolina E."/>
            <person name="Aklujkar M."/>
            <person name="Lovley D."/>
            <person name="Richardson P."/>
        </authorList>
    </citation>
    <scope>NUCLEOTIDE SEQUENCE [LARGE SCALE GENOMIC DNA]</scope>
    <source>
        <strain evidence="1 2">Rf4</strain>
    </source>
</reference>
<dbReference type="SUPFAM" id="SSF48695">
    <property type="entry name" value="Multiheme cytochromes"/>
    <property type="match status" value="1"/>
</dbReference>
<proteinExistence type="predicted"/>
<dbReference type="KEGG" id="gur:Gura_1837"/>
<dbReference type="OrthoDB" id="9810317at2"/>
<dbReference type="EMBL" id="CP000698">
    <property type="protein sequence ID" value="ABQ26027.1"/>
    <property type="molecule type" value="Genomic_DNA"/>
</dbReference>
<dbReference type="InterPro" id="IPR036280">
    <property type="entry name" value="Multihaem_cyt_sf"/>
</dbReference>
<dbReference type="Proteomes" id="UP000006695">
    <property type="component" value="Chromosome"/>
</dbReference>
<sequence length="344" mass="35341">MREPSVLIKILVAAIISVSLWGCGKANDNAPALDVVGQHPTGWVSKHGPLYLGNPGQCGECHGADLTGGIAKVSCFSVNLGAQTCHPNGPHPVPWPEHNKAPNLGNACTPCHGATLSGGPNAPACSKCHLLLTPGSLPVLGTCITCHNKPPQGAVFPNISGAHRKHNALPGVADVCSTCHNGGGSGSSGHGKQLTVAFLPAYGAKTGTATINPDNSCSNVSCHGGVRTPVWRTGKINPGTDCIQCHTAGTAFQTPQYNSFFSGEHIKHLTEVGLVCTDCHDMSVTSSGASHFSGLNTPSTFELNPQLTIRGPVNYTKNGATATCSPGQLPSGFSIGVCHGTKNW</sequence>
<keyword evidence="2" id="KW-1185">Reference proteome</keyword>
<dbReference type="RefSeq" id="WP_011938732.1">
    <property type="nucleotide sequence ID" value="NC_009483.1"/>
</dbReference>
<dbReference type="STRING" id="351605.Gura_1837"/>
<accession>A5GF22</accession>